<comment type="caution">
    <text evidence="1">The sequence shown here is derived from an EMBL/GenBank/DDBJ whole genome shotgun (WGS) entry which is preliminary data.</text>
</comment>
<dbReference type="EMBL" id="JWZT01003741">
    <property type="protein sequence ID" value="KII65664.1"/>
    <property type="molecule type" value="Genomic_DNA"/>
</dbReference>
<keyword evidence="2" id="KW-1185">Reference proteome</keyword>
<sequence>MRMQVKKLPALLFRYFEDTYICRRHGRRRENPNFSISTRNQFDRIINDQPRINNNIEGLHRGFSSMFNHVHPNIFVFLKKIKDEQFLIQSRLARMELGKPFPMVARHNKQPLIRELSASFCNIGNWGQ</sequence>
<reference evidence="1 2" key="1">
    <citation type="journal article" date="2014" name="Genome Biol. Evol.">
        <title>The genome of the myxosporean Thelohanellus kitauei shows adaptations to nutrient acquisition within its fish host.</title>
        <authorList>
            <person name="Yang Y."/>
            <person name="Xiong J."/>
            <person name="Zhou Z."/>
            <person name="Huo F."/>
            <person name="Miao W."/>
            <person name="Ran C."/>
            <person name="Liu Y."/>
            <person name="Zhang J."/>
            <person name="Feng J."/>
            <person name="Wang M."/>
            <person name="Wang M."/>
            <person name="Wang L."/>
            <person name="Yao B."/>
        </authorList>
    </citation>
    <scope>NUCLEOTIDE SEQUENCE [LARGE SCALE GENOMIC DNA]</scope>
    <source>
        <strain evidence="1">Wuqing</strain>
    </source>
</reference>
<gene>
    <name evidence="1" type="ORF">RF11_16073</name>
</gene>
<accession>A0A0C2IJV9</accession>
<dbReference type="AlphaFoldDB" id="A0A0C2IJV9"/>
<evidence type="ECO:0000313" key="1">
    <source>
        <dbReference type="EMBL" id="KII65664.1"/>
    </source>
</evidence>
<dbReference type="Proteomes" id="UP000031668">
    <property type="component" value="Unassembled WGS sequence"/>
</dbReference>
<dbReference type="OrthoDB" id="10067596at2759"/>
<evidence type="ECO:0000313" key="2">
    <source>
        <dbReference type="Proteomes" id="UP000031668"/>
    </source>
</evidence>
<proteinExistence type="predicted"/>
<name>A0A0C2IJV9_THEKT</name>
<organism evidence="1 2">
    <name type="scientific">Thelohanellus kitauei</name>
    <name type="common">Myxosporean</name>
    <dbReference type="NCBI Taxonomy" id="669202"/>
    <lineage>
        <taxon>Eukaryota</taxon>
        <taxon>Metazoa</taxon>
        <taxon>Cnidaria</taxon>
        <taxon>Myxozoa</taxon>
        <taxon>Myxosporea</taxon>
        <taxon>Bivalvulida</taxon>
        <taxon>Platysporina</taxon>
        <taxon>Myxobolidae</taxon>
        <taxon>Thelohanellus</taxon>
    </lineage>
</organism>
<protein>
    <submittedName>
        <fullName evidence="1">Uncharacterized protein</fullName>
    </submittedName>
</protein>